<feature type="domain" description="HicB-like antitoxin of toxin-antitoxin system" evidence="1">
    <location>
        <begin position="16"/>
        <end position="65"/>
    </location>
</feature>
<accession>A0A0F8YUK9</accession>
<comment type="caution">
    <text evidence="2">The sequence shown here is derived from an EMBL/GenBank/DDBJ whole genome shotgun (WGS) entry which is preliminary data.</text>
</comment>
<gene>
    <name evidence="2" type="ORF">LCGC14_2776050</name>
</gene>
<evidence type="ECO:0000313" key="2">
    <source>
        <dbReference type="EMBL" id="KKK85163.1"/>
    </source>
</evidence>
<dbReference type="InterPro" id="IPR035069">
    <property type="entry name" value="TTHA1013/TTHA0281-like"/>
</dbReference>
<dbReference type="PANTHER" id="PTHR34504">
    <property type="entry name" value="ANTITOXIN HICB"/>
    <property type="match status" value="1"/>
</dbReference>
<name>A0A0F8YUK9_9ZZZZ</name>
<dbReference type="SUPFAM" id="SSF143100">
    <property type="entry name" value="TTHA1013/TTHA0281-like"/>
    <property type="match status" value="1"/>
</dbReference>
<dbReference type="AlphaFoldDB" id="A0A0F8YUK9"/>
<reference evidence="2" key="1">
    <citation type="journal article" date="2015" name="Nature">
        <title>Complex archaea that bridge the gap between prokaryotes and eukaryotes.</title>
        <authorList>
            <person name="Spang A."/>
            <person name="Saw J.H."/>
            <person name="Jorgensen S.L."/>
            <person name="Zaremba-Niedzwiedzka K."/>
            <person name="Martijn J."/>
            <person name="Lind A.E."/>
            <person name="van Eijk R."/>
            <person name="Schleper C."/>
            <person name="Guy L."/>
            <person name="Ettema T.J."/>
        </authorList>
    </citation>
    <scope>NUCLEOTIDE SEQUENCE</scope>
</reference>
<dbReference type="InterPro" id="IPR031807">
    <property type="entry name" value="HicB-like"/>
</dbReference>
<proteinExistence type="predicted"/>
<sequence>MSIELKNGYVTDGVLWPIDLEKGEDGWWIASCPSLKGCHSQGDSKESALFNMVDAIEGYLEAKAER</sequence>
<dbReference type="InterPro" id="IPR051404">
    <property type="entry name" value="TA_system_antitoxin"/>
</dbReference>
<evidence type="ECO:0000259" key="1">
    <source>
        <dbReference type="Pfam" id="PF15919"/>
    </source>
</evidence>
<protein>
    <recommendedName>
        <fullName evidence="1">HicB-like antitoxin of toxin-antitoxin system domain-containing protein</fullName>
    </recommendedName>
</protein>
<organism evidence="2">
    <name type="scientific">marine sediment metagenome</name>
    <dbReference type="NCBI Taxonomy" id="412755"/>
    <lineage>
        <taxon>unclassified sequences</taxon>
        <taxon>metagenomes</taxon>
        <taxon>ecological metagenomes</taxon>
    </lineage>
</organism>
<dbReference type="Pfam" id="PF15919">
    <property type="entry name" value="HicB_lk_antitox"/>
    <property type="match status" value="1"/>
</dbReference>
<dbReference type="Gene3D" id="3.30.160.250">
    <property type="match status" value="1"/>
</dbReference>
<dbReference type="PANTHER" id="PTHR34504:SF2">
    <property type="entry name" value="UPF0150 PROTEIN SSL0259"/>
    <property type="match status" value="1"/>
</dbReference>
<dbReference type="EMBL" id="LAZR01051438">
    <property type="protein sequence ID" value="KKK85163.1"/>
    <property type="molecule type" value="Genomic_DNA"/>
</dbReference>